<dbReference type="PANTHER" id="PTHR43285">
    <property type="entry name" value="ANTHRANILATE PHOSPHORIBOSYLTRANSFERASE"/>
    <property type="match status" value="1"/>
</dbReference>
<name>A0A0B9H516_9GAMM</name>
<reference evidence="6 7" key="1">
    <citation type="submission" date="2014-12" db="EMBL/GenBank/DDBJ databases">
        <title>Genome sequencing of Photobacterium gaetbulicola AD005a.</title>
        <authorList>
            <person name="Adrian T.G.S."/>
            <person name="Chan K.G."/>
        </authorList>
    </citation>
    <scope>NUCLEOTIDE SEQUENCE [LARGE SCALE GENOMIC DNA]</scope>
    <source>
        <strain evidence="6 7">AD005a</strain>
    </source>
</reference>
<evidence type="ECO:0000313" key="6">
    <source>
        <dbReference type="EMBL" id="KHT63992.1"/>
    </source>
</evidence>
<protein>
    <submittedName>
        <fullName evidence="6">Glycosyl transferase</fullName>
    </submittedName>
</protein>
<keyword evidence="1" id="KW-0328">Glycosyltransferase</keyword>
<dbReference type="Gene3D" id="3.40.1030.10">
    <property type="entry name" value="Nucleoside phosphorylase/phosphoribosyltransferase catalytic domain"/>
    <property type="match status" value="1"/>
</dbReference>
<evidence type="ECO:0000256" key="3">
    <source>
        <dbReference type="ARBA" id="ARBA00022822"/>
    </source>
</evidence>
<dbReference type="InterPro" id="IPR005940">
    <property type="entry name" value="Anthranilate_Pribosyl_Tfrase"/>
</dbReference>
<dbReference type="PANTHER" id="PTHR43285:SF4">
    <property type="entry name" value="TRANSFERASE"/>
    <property type="match status" value="1"/>
</dbReference>
<dbReference type="RefSeq" id="WP_039460721.1">
    <property type="nucleotide sequence ID" value="NZ_JWLZ01000135.1"/>
</dbReference>
<keyword evidence="3" id="KW-0057">Aromatic amino acid biosynthesis</keyword>
<dbReference type="SUPFAM" id="SSF47648">
    <property type="entry name" value="Nucleoside phosphorylase/phosphoribosyltransferase N-terminal domain"/>
    <property type="match status" value="1"/>
</dbReference>
<dbReference type="InterPro" id="IPR000312">
    <property type="entry name" value="Glycosyl_Trfase_fam3"/>
</dbReference>
<accession>A0A0B9H516</accession>
<feature type="domain" description="Glycosyl transferase family 3" evidence="4">
    <location>
        <begin position="132"/>
        <end position="249"/>
    </location>
</feature>
<evidence type="ECO:0000256" key="2">
    <source>
        <dbReference type="ARBA" id="ARBA00022679"/>
    </source>
</evidence>
<evidence type="ECO:0000313" key="7">
    <source>
        <dbReference type="Proteomes" id="UP000031278"/>
    </source>
</evidence>
<dbReference type="EMBL" id="JWLZ01000135">
    <property type="protein sequence ID" value="KHT63992.1"/>
    <property type="molecule type" value="Genomic_DNA"/>
</dbReference>
<dbReference type="InterPro" id="IPR036320">
    <property type="entry name" value="Glycosyl_Trfase_fam3_N_dom_sf"/>
</dbReference>
<dbReference type="GO" id="GO:0000162">
    <property type="term" value="P:L-tryptophan biosynthetic process"/>
    <property type="evidence" value="ECO:0007669"/>
    <property type="project" value="InterPro"/>
</dbReference>
<evidence type="ECO:0000256" key="1">
    <source>
        <dbReference type="ARBA" id="ARBA00022676"/>
    </source>
</evidence>
<dbReference type="GO" id="GO:0004048">
    <property type="term" value="F:anthranilate phosphoribosyltransferase activity"/>
    <property type="evidence" value="ECO:0007669"/>
    <property type="project" value="InterPro"/>
</dbReference>
<gene>
    <name evidence="6" type="ORF">RJ45_08750</name>
</gene>
<dbReference type="GO" id="GO:0005829">
    <property type="term" value="C:cytosol"/>
    <property type="evidence" value="ECO:0007669"/>
    <property type="project" value="TreeGrafter"/>
</dbReference>
<keyword evidence="3" id="KW-0028">Amino-acid biosynthesis</keyword>
<dbReference type="Pfam" id="PF00591">
    <property type="entry name" value="Glycos_transf_3"/>
    <property type="match status" value="1"/>
</dbReference>
<organism evidence="6 7">
    <name type="scientific">Photobacterium gaetbulicola</name>
    <dbReference type="NCBI Taxonomy" id="1295392"/>
    <lineage>
        <taxon>Bacteria</taxon>
        <taxon>Pseudomonadati</taxon>
        <taxon>Pseudomonadota</taxon>
        <taxon>Gammaproteobacteria</taxon>
        <taxon>Vibrionales</taxon>
        <taxon>Vibrionaceae</taxon>
        <taxon>Photobacterium</taxon>
    </lineage>
</organism>
<evidence type="ECO:0000259" key="4">
    <source>
        <dbReference type="Pfam" id="PF00591"/>
    </source>
</evidence>
<dbReference type="NCBIfam" id="NF006564">
    <property type="entry name" value="PRK09071.1"/>
    <property type="match status" value="1"/>
</dbReference>
<dbReference type="Proteomes" id="UP000031278">
    <property type="component" value="Unassembled WGS sequence"/>
</dbReference>
<dbReference type="AlphaFoldDB" id="A0A0B9H516"/>
<dbReference type="InterPro" id="IPR035902">
    <property type="entry name" value="Nuc_phospho_transferase"/>
</dbReference>
<proteinExistence type="predicted"/>
<keyword evidence="3" id="KW-0822">Tryptophan biosynthesis</keyword>
<sequence length="323" mass="36057">MAAFSEFIKHVGRGEKGRRPLTQEEAREALDMYLDGKAELLQLATLLMLQRVRCETSEEAAGYIQALRGRISPEWQELDIDIDWPCFAGKRRQPPWLLLAAKLLAKNGIRVMLSGHMAVDAIKYQIESACPALNIQQATTPDDARRILAEDNICYIPLSSYCEPLIDLLALRNQVGLRTPLNTVVRALNPTAAPYSIHGIFHQGYEQLHAEAAQLVGDKNMVAFKGEGGESERSPRTACRLSGVSQGQLFTEEWPTYLEGASGKHGEISGEFLQKVWLGEVDNHYGECTVISTLAIVLKMMGICSEQEQALSMAREWWEKRLS</sequence>
<dbReference type="SUPFAM" id="SSF52418">
    <property type="entry name" value="Nucleoside phosphorylase/phosphoribosyltransferase catalytic domain"/>
    <property type="match status" value="1"/>
</dbReference>
<evidence type="ECO:0000259" key="5">
    <source>
        <dbReference type="Pfam" id="PF02885"/>
    </source>
</evidence>
<dbReference type="InterPro" id="IPR017459">
    <property type="entry name" value="Glycosyl_Trfase_fam3_N_dom"/>
</dbReference>
<comment type="caution">
    <text evidence="6">The sequence shown here is derived from an EMBL/GenBank/DDBJ whole genome shotgun (WGS) entry which is preliminary data.</text>
</comment>
<dbReference type="Pfam" id="PF02885">
    <property type="entry name" value="Glycos_trans_3N"/>
    <property type="match status" value="1"/>
</dbReference>
<dbReference type="Gene3D" id="1.20.970.10">
    <property type="entry name" value="Transferase, Pyrimidine Nucleoside Phosphorylase, Chain C"/>
    <property type="match status" value="1"/>
</dbReference>
<feature type="domain" description="Glycosyl transferase family 3 N-terminal" evidence="5">
    <location>
        <begin position="6"/>
        <end position="68"/>
    </location>
</feature>
<keyword evidence="2 6" id="KW-0808">Transferase</keyword>